<dbReference type="InterPro" id="IPR011009">
    <property type="entry name" value="Kinase-like_dom_sf"/>
</dbReference>
<reference evidence="7 8" key="1">
    <citation type="submission" date="2024-04" db="EMBL/GenBank/DDBJ databases">
        <title>Tritrichomonas musculus Genome.</title>
        <authorList>
            <person name="Alves-Ferreira E."/>
            <person name="Grigg M."/>
            <person name="Lorenzi H."/>
            <person name="Galac M."/>
        </authorList>
    </citation>
    <scope>NUCLEOTIDE SEQUENCE [LARGE SCALE GENOMIC DNA]</scope>
    <source>
        <strain evidence="7 8">EAF2021</strain>
    </source>
</reference>
<proteinExistence type="predicted"/>
<dbReference type="EMBL" id="JAPFFF010000001">
    <property type="protein sequence ID" value="KAK8899251.1"/>
    <property type="molecule type" value="Genomic_DNA"/>
</dbReference>
<organism evidence="7 8">
    <name type="scientific">Tritrichomonas musculus</name>
    <dbReference type="NCBI Taxonomy" id="1915356"/>
    <lineage>
        <taxon>Eukaryota</taxon>
        <taxon>Metamonada</taxon>
        <taxon>Parabasalia</taxon>
        <taxon>Tritrichomonadida</taxon>
        <taxon>Tritrichomonadidae</taxon>
        <taxon>Tritrichomonas</taxon>
    </lineage>
</organism>
<gene>
    <name evidence="7" type="ORF">M9Y10_001562</name>
</gene>
<comment type="caution">
    <text evidence="7">The sequence shown here is derived from an EMBL/GenBank/DDBJ whole genome shotgun (WGS) entry which is preliminary data.</text>
</comment>
<dbReference type="PROSITE" id="PS00107">
    <property type="entry name" value="PROTEIN_KINASE_ATP"/>
    <property type="match status" value="1"/>
</dbReference>
<accession>A0ABR2L8C5</accession>
<evidence type="ECO:0000256" key="5">
    <source>
        <dbReference type="PROSITE-ProRule" id="PRU10141"/>
    </source>
</evidence>
<feature type="binding site" evidence="5">
    <location>
        <position position="44"/>
    </location>
    <ligand>
        <name>ATP</name>
        <dbReference type="ChEBI" id="CHEBI:30616"/>
    </ligand>
</feature>
<dbReference type="Gene3D" id="3.30.200.20">
    <property type="entry name" value="Phosphorylase Kinase, domain 1"/>
    <property type="match status" value="1"/>
</dbReference>
<evidence type="ECO:0000313" key="8">
    <source>
        <dbReference type="Proteomes" id="UP001470230"/>
    </source>
</evidence>
<protein>
    <recommendedName>
        <fullName evidence="6">Protein kinase domain-containing protein</fullName>
    </recommendedName>
</protein>
<sequence>MELENCFFDTDDFVQTNKKLGEGAFGKVYVVENPNEDVLYAAKKKKKNTYGIFSSHDQMMLLRESFILHILNHPAIIQIIIQLLVIFEFIDKFNENFNDWKIGTPLYMAPELFDNEDHYSAAADVYAFAFLAFEIMTPKEPFENDHKNSFKKMTKGGRPKLAKAFLKT</sequence>
<dbReference type="InterPro" id="IPR017441">
    <property type="entry name" value="Protein_kinase_ATP_BS"/>
</dbReference>
<name>A0ABR2L8C5_9EUKA</name>
<evidence type="ECO:0000256" key="1">
    <source>
        <dbReference type="ARBA" id="ARBA00022679"/>
    </source>
</evidence>
<dbReference type="InterPro" id="IPR045269">
    <property type="entry name" value="Atg1-like"/>
</dbReference>
<evidence type="ECO:0000259" key="6">
    <source>
        <dbReference type="PROSITE" id="PS50011"/>
    </source>
</evidence>
<dbReference type="InterPro" id="IPR000719">
    <property type="entry name" value="Prot_kinase_dom"/>
</dbReference>
<evidence type="ECO:0000256" key="2">
    <source>
        <dbReference type="ARBA" id="ARBA00022741"/>
    </source>
</evidence>
<evidence type="ECO:0000313" key="7">
    <source>
        <dbReference type="EMBL" id="KAK8899251.1"/>
    </source>
</evidence>
<keyword evidence="2 5" id="KW-0547">Nucleotide-binding</keyword>
<keyword evidence="1" id="KW-0808">Transferase</keyword>
<dbReference type="Gene3D" id="1.10.510.10">
    <property type="entry name" value="Transferase(Phosphotransferase) domain 1"/>
    <property type="match status" value="1"/>
</dbReference>
<keyword evidence="8" id="KW-1185">Reference proteome</keyword>
<dbReference type="PANTHER" id="PTHR24348">
    <property type="entry name" value="SERINE/THREONINE-PROTEIN KINASE UNC-51-RELATED"/>
    <property type="match status" value="1"/>
</dbReference>
<dbReference type="PROSITE" id="PS50011">
    <property type="entry name" value="PROTEIN_KINASE_DOM"/>
    <property type="match status" value="1"/>
</dbReference>
<dbReference type="SMART" id="SM00220">
    <property type="entry name" value="S_TKc"/>
    <property type="match status" value="1"/>
</dbReference>
<evidence type="ECO:0000256" key="4">
    <source>
        <dbReference type="ARBA" id="ARBA00022840"/>
    </source>
</evidence>
<dbReference type="SUPFAM" id="SSF56112">
    <property type="entry name" value="Protein kinase-like (PK-like)"/>
    <property type="match status" value="1"/>
</dbReference>
<dbReference type="Proteomes" id="UP001470230">
    <property type="component" value="Unassembled WGS sequence"/>
</dbReference>
<evidence type="ECO:0000256" key="3">
    <source>
        <dbReference type="ARBA" id="ARBA00022777"/>
    </source>
</evidence>
<dbReference type="PANTHER" id="PTHR24348:SF22">
    <property type="entry name" value="NON-SPECIFIC SERINE_THREONINE PROTEIN KINASE"/>
    <property type="match status" value="1"/>
</dbReference>
<keyword evidence="4 5" id="KW-0067">ATP-binding</keyword>
<feature type="domain" description="Protein kinase" evidence="6">
    <location>
        <begin position="1"/>
        <end position="168"/>
    </location>
</feature>
<keyword evidence="3" id="KW-0418">Kinase</keyword>
<dbReference type="Pfam" id="PF00069">
    <property type="entry name" value="Pkinase"/>
    <property type="match status" value="1"/>
</dbReference>